<comment type="caution">
    <text evidence="10">The sequence shown here is derived from an EMBL/GenBank/DDBJ whole genome shotgun (WGS) entry which is preliminary data.</text>
</comment>
<organism evidence="10 11">
    <name type="scientific">Potamilus streckersoni</name>
    <dbReference type="NCBI Taxonomy" id="2493646"/>
    <lineage>
        <taxon>Eukaryota</taxon>
        <taxon>Metazoa</taxon>
        <taxon>Spiralia</taxon>
        <taxon>Lophotrochozoa</taxon>
        <taxon>Mollusca</taxon>
        <taxon>Bivalvia</taxon>
        <taxon>Autobranchia</taxon>
        <taxon>Heteroconchia</taxon>
        <taxon>Palaeoheterodonta</taxon>
        <taxon>Unionida</taxon>
        <taxon>Unionoidea</taxon>
        <taxon>Unionidae</taxon>
        <taxon>Ambleminae</taxon>
        <taxon>Lampsilini</taxon>
        <taxon>Potamilus</taxon>
    </lineage>
</organism>
<feature type="signal peptide" evidence="8">
    <location>
        <begin position="1"/>
        <end position="21"/>
    </location>
</feature>
<evidence type="ECO:0000256" key="2">
    <source>
        <dbReference type="ARBA" id="ARBA00008683"/>
    </source>
</evidence>
<dbReference type="InterPro" id="IPR002142">
    <property type="entry name" value="Peptidase_S49"/>
</dbReference>
<dbReference type="SUPFAM" id="SSF52096">
    <property type="entry name" value="ClpP/crotonase"/>
    <property type="match status" value="1"/>
</dbReference>
<reference evidence="10" key="2">
    <citation type="journal article" date="2021" name="Genome Biol. Evol.">
        <title>Developing a high-quality reference genome for a parasitic bivalve with doubly uniparental inheritance (Bivalvia: Unionida).</title>
        <authorList>
            <person name="Smith C.H."/>
        </authorList>
    </citation>
    <scope>NUCLEOTIDE SEQUENCE</scope>
    <source>
        <strain evidence="10">CHS0354</strain>
        <tissue evidence="10">Mantle</tissue>
    </source>
</reference>
<evidence type="ECO:0000256" key="8">
    <source>
        <dbReference type="SAM" id="SignalP"/>
    </source>
</evidence>
<keyword evidence="5" id="KW-0720">Serine protease</keyword>
<dbReference type="EMBL" id="JAEAOA010000469">
    <property type="protein sequence ID" value="KAK3608910.1"/>
    <property type="molecule type" value="Genomic_DNA"/>
</dbReference>
<dbReference type="CDD" id="cd07023">
    <property type="entry name" value="S49_Sppa_N_C"/>
    <property type="match status" value="1"/>
</dbReference>
<dbReference type="GO" id="GO:0004252">
    <property type="term" value="F:serine-type endopeptidase activity"/>
    <property type="evidence" value="ECO:0007669"/>
    <property type="project" value="InterPro"/>
</dbReference>
<sequence>MRIFVPVLVLVLFLSAGGLHSSYAPGEALSKQYIGLVEVNGVITDSARVNRQLEELLNNKDVAGIVLRVNSPGGTVAASQEIYEMVKDVAAGKKIYVSMADMAASGGLYISLGANKIYANPGTITGSIGVIFEGMNIRGLMEKIGVDALVYKSGEKKDIMSMYRQPTEEEAEIMQSVVNDTYQQFLTAVSQGRNMTPEEVEEIADGRIFNGRQAKDAGLVDDLKSFEGVVEDLKTDLKIPNASIIDAQDPTEEFMNYINGVLGPSIQQQALSRLRPVVNNQVEKAIKELKRKLIREGVFKEISKRRFYLKPSVKAKLKREEAEKRKIKDRRRHHARTL</sequence>
<keyword evidence="7" id="KW-0687">Ribonucleoprotein</keyword>
<dbReference type="PANTHER" id="PTHR42987:SF7">
    <property type="entry name" value="SIGNAL PEPTIDE PEPTIDASE SPPA-RELATED"/>
    <property type="match status" value="1"/>
</dbReference>
<comment type="similarity">
    <text evidence="1">Belongs to the bacterial ribosomal protein bS21 family.</text>
</comment>
<gene>
    <name evidence="10" type="ORF">CHS0354_006951</name>
</gene>
<dbReference type="Proteomes" id="UP001195483">
    <property type="component" value="Unassembled WGS sequence"/>
</dbReference>
<dbReference type="NCBIfam" id="TIGR00030">
    <property type="entry name" value="S21p"/>
    <property type="match status" value="1"/>
</dbReference>
<evidence type="ECO:0000256" key="6">
    <source>
        <dbReference type="ARBA" id="ARBA00022980"/>
    </source>
</evidence>
<dbReference type="Pfam" id="PF01165">
    <property type="entry name" value="Ribosomal_S21"/>
    <property type="match status" value="1"/>
</dbReference>
<keyword evidence="6" id="KW-0689">Ribosomal protein</keyword>
<proteinExistence type="inferred from homology"/>
<dbReference type="Gene3D" id="3.90.226.10">
    <property type="entry name" value="2-enoyl-CoA Hydratase, Chain A, domain 1"/>
    <property type="match status" value="1"/>
</dbReference>
<reference evidence="10" key="1">
    <citation type="journal article" date="2021" name="Genome Biol. Evol.">
        <title>A High-Quality Reference Genome for a Parasitic Bivalve with Doubly Uniparental Inheritance (Bivalvia: Unionida).</title>
        <authorList>
            <person name="Smith C.H."/>
        </authorList>
    </citation>
    <scope>NUCLEOTIDE SEQUENCE</scope>
    <source>
        <strain evidence="10">CHS0354</strain>
    </source>
</reference>
<evidence type="ECO:0000256" key="7">
    <source>
        <dbReference type="ARBA" id="ARBA00023274"/>
    </source>
</evidence>
<reference evidence="10" key="3">
    <citation type="submission" date="2023-05" db="EMBL/GenBank/DDBJ databases">
        <authorList>
            <person name="Smith C.H."/>
        </authorList>
    </citation>
    <scope>NUCLEOTIDE SEQUENCE</scope>
    <source>
        <strain evidence="10">CHS0354</strain>
        <tissue evidence="10">Mantle</tissue>
    </source>
</reference>
<evidence type="ECO:0000256" key="3">
    <source>
        <dbReference type="ARBA" id="ARBA00022670"/>
    </source>
</evidence>
<keyword evidence="11" id="KW-1185">Reference proteome</keyword>
<evidence type="ECO:0000259" key="9">
    <source>
        <dbReference type="Pfam" id="PF01343"/>
    </source>
</evidence>
<evidence type="ECO:0000256" key="4">
    <source>
        <dbReference type="ARBA" id="ARBA00022801"/>
    </source>
</evidence>
<dbReference type="InterPro" id="IPR001907">
    <property type="entry name" value="ClpP"/>
</dbReference>
<dbReference type="GO" id="GO:0004176">
    <property type="term" value="F:ATP-dependent peptidase activity"/>
    <property type="evidence" value="ECO:0007669"/>
    <property type="project" value="InterPro"/>
</dbReference>
<dbReference type="InterPro" id="IPR038380">
    <property type="entry name" value="Ribosomal_bS21_sf"/>
</dbReference>
<dbReference type="Pfam" id="PF01343">
    <property type="entry name" value="Peptidase_S49"/>
    <property type="match status" value="1"/>
</dbReference>
<evidence type="ECO:0000313" key="11">
    <source>
        <dbReference type="Proteomes" id="UP001195483"/>
    </source>
</evidence>
<comment type="similarity">
    <text evidence="2">Belongs to the peptidase S49 family.</text>
</comment>
<dbReference type="Gene3D" id="1.20.5.1150">
    <property type="entry name" value="Ribosomal protein S8"/>
    <property type="match status" value="1"/>
</dbReference>
<dbReference type="HAMAP" id="MF_00358">
    <property type="entry name" value="Ribosomal_bS21"/>
    <property type="match status" value="1"/>
</dbReference>
<evidence type="ECO:0000256" key="1">
    <source>
        <dbReference type="ARBA" id="ARBA00006640"/>
    </source>
</evidence>
<dbReference type="GO" id="GO:0006508">
    <property type="term" value="P:proteolysis"/>
    <property type="evidence" value="ECO:0007669"/>
    <property type="project" value="UniProtKB-KW"/>
</dbReference>
<dbReference type="GO" id="GO:0005840">
    <property type="term" value="C:ribosome"/>
    <property type="evidence" value="ECO:0007669"/>
    <property type="project" value="UniProtKB-KW"/>
</dbReference>
<keyword evidence="8" id="KW-0732">Signal</keyword>
<keyword evidence="4" id="KW-0378">Hydrolase</keyword>
<dbReference type="PANTHER" id="PTHR42987">
    <property type="entry name" value="PEPTIDASE S49"/>
    <property type="match status" value="1"/>
</dbReference>
<dbReference type="GO" id="GO:0003735">
    <property type="term" value="F:structural constituent of ribosome"/>
    <property type="evidence" value="ECO:0007669"/>
    <property type="project" value="InterPro"/>
</dbReference>
<dbReference type="GO" id="GO:1990904">
    <property type="term" value="C:ribonucleoprotein complex"/>
    <property type="evidence" value="ECO:0007669"/>
    <property type="project" value="UniProtKB-KW"/>
</dbReference>
<dbReference type="InterPro" id="IPR001911">
    <property type="entry name" value="Ribosomal_bS21"/>
</dbReference>
<feature type="domain" description="Peptidase S49" evidence="9">
    <location>
        <begin position="89"/>
        <end position="238"/>
    </location>
</feature>
<dbReference type="InterPro" id="IPR004635">
    <property type="entry name" value="Pept_S49_SppA"/>
</dbReference>
<keyword evidence="3" id="KW-0645">Protease</keyword>
<dbReference type="AlphaFoldDB" id="A0AAE0WD30"/>
<evidence type="ECO:0000256" key="5">
    <source>
        <dbReference type="ARBA" id="ARBA00022825"/>
    </source>
</evidence>
<dbReference type="GO" id="GO:0006412">
    <property type="term" value="P:translation"/>
    <property type="evidence" value="ECO:0007669"/>
    <property type="project" value="InterPro"/>
</dbReference>
<dbReference type="InterPro" id="IPR047272">
    <property type="entry name" value="S49_SppA_C"/>
</dbReference>
<dbReference type="NCBIfam" id="TIGR00706">
    <property type="entry name" value="SppA_dom"/>
    <property type="match status" value="1"/>
</dbReference>
<protein>
    <recommendedName>
        <fullName evidence="9">Peptidase S49 domain-containing protein</fullName>
    </recommendedName>
</protein>
<dbReference type="PRINTS" id="PR00127">
    <property type="entry name" value="CLPPROTEASEP"/>
</dbReference>
<name>A0AAE0WD30_9BIVA</name>
<evidence type="ECO:0000313" key="10">
    <source>
        <dbReference type="EMBL" id="KAK3608910.1"/>
    </source>
</evidence>
<feature type="chain" id="PRO_5041994741" description="Peptidase S49 domain-containing protein" evidence="8">
    <location>
        <begin position="22"/>
        <end position="338"/>
    </location>
</feature>
<dbReference type="InterPro" id="IPR029045">
    <property type="entry name" value="ClpP/crotonase-like_dom_sf"/>
</dbReference>
<accession>A0AAE0WD30</accession>